<dbReference type="InterPro" id="IPR051406">
    <property type="entry name" value="PLD_domain"/>
</dbReference>
<feature type="domain" description="Phospholipase D-like" evidence="8">
    <location>
        <begin position="74"/>
        <end position="202"/>
    </location>
</feature>
<protein>
    <recommendedName>
        <fullName evidence="5">Mitochondrial cardiolipin hydrolase</fullName>
    </recommendedName>
    <alternativeName>
        <fullName evidence="6">Mitochondrial phospholipase</fullName>
    </alternativeName>
</protein>
<evidence type="ECO:0000313" key="10">
    <source>
        <dbReference type="RefSeq" id="XP_017780347.1"/>
    </source>
</evidence>
<sequence length="209" mass="24517">MFKELSLLFAGFPVAIILYNNYKYRKLTEKLKVEDSYNYECMFITSKNRTCASHIRRKNQCGQECSYKYLRHVLNLIKQAKETISICMYHLTLEEISTALIKAKNRGVKVRCISDIIMMECSSSKIMRLHKTGIPAKVQNTHQSLMHHKFMIIDADNPNNKQLMFGSLNHTIKGFLGNWDNTITTNNAQMIESYQEEFDRMWETFKFVC</sequence>
<evidence type="ECO:0000256" key="7">
    <source>
        <dbReference type="SAM" id="Phobius"/>
    </source>
</evidence>
<keyword evidence="1 10" id="KW-0378">Hydrolase</keyword>
<organism evidence="9 10">
    <name type="scientific">Nicrophorus vespilloides</name>
    <name type="common">Boreal carrion beetle</name>
    <dbReference type="NCBI Taxonomy" id="110193"/>
    <lineage>
        <taxon>Eukaryota</taxon>
        <taxon>Metazoa</taxon>
        <taxon>Ecdysozoa</taxon>
        <taxon>Arthropoda</taxon>
        <taxon>Hexapoda</taxon>
        <taxon>Insecta</taxon>
        <taxon>Pterygota</taxon>
        <taxon>Neoptera</taxon>
        <taxon>Endopterygota</taxon>
        <taxon>Coleoptera</taxon>
        <taxon>Polyphaga</taxon>
        <taxon>Staphyliniformia</taxon>
        <taxon>Silphidae</taxon>
        <taxon>Nicrophorinae</taxon>
        <taxon>Nicrophorus</taxon>
    </lineage>
</organism>
<keyword evidence="9" id="KW-1185">Reference proteome</keyword>
<dbReference type="GeneID" id="108565418"/>
<dbReference type="InterPro" id="IPR025202">
    <property type="entry name" value="PLD-like_dom"/>
</dbReference>
<dbReference type="RefSeq" id="XP_017780347.1">
    <property type="nucleotide sequence ID" value="XM_017924858.1"/>
</dbReference>
<dbReference type="Proteomes" id="UP000695000">
    <property type="component" value="Unplaced"/>
</dbReference>
<dbReference type="PANTHER" id="PTHR43856">
    <property type="entry name" value="CARDIOLIPIN HYDROLASE"/>
    <property type="match status" value="1"/>
</dbReference>
<evidence type="ECO:0000256" key="6">
    <source>
        <dbReference type="ARBA" id="ARBA00043167"/>
    </source>
</evidence>
<evidence type="ECO:0000313" key="9">
    <source>
        <dbReference type="Proteomes" id="UP000695000"/>
    </source>
</evidence>
<accession>A0ABM1N0J7</accession>
<dbReference type="Gene3D" id="3.30.870.10">
    <property type="entry name" value="Endonuclease Chain A"/>
    <property type="match status" value="1"/>
</dbReference>
<dbReference type="GO" id="GO:0016787">
    <property type="term" value="F:hydrolase activity"/>
    <property type="evidence" value="ECO:0007669"/>
    <property type="project" value="UniProtKB-KW"/>
</dbReference>
<keyword evidence="2" id="KW-0442">Lipid degradation</keyword>
<feature type="transmembrane region" description="Helical" evidence="7">
    <location>
        <begin position="6"/>
        <end position="22"/>
    </location>
</feature>
<name>A0ABM1N0J7_NICVS</name>
<keyword evidence="7" id="KW-0812">Transmembrane</keyword>
<keyword evidence="7" id="KW-0472">Membrane</keyword>
<keyword evidence="3" id="KW-0443">Lipid metabolism</keyword>
<proteinExistence type="inferred from homology"/>
<reference evidence="10" key="1">
    <citation type="submission" date="2025-08" db="UniProtKB">
        <authorList>
            <consortium name="RefSeq"/>
        </authorList>
    </citation>
    <scope>IDENTIFICATION</scope>
    <source>
        <tissue evidence="10">Whole Larva</tissue>
    </source>
</reference>
<evidence type="ECO:0000259" key="8">
    <source>
        <dbReference type="Pfam" id="PF13091"/>
    </source>
</evidence>
<keyword evidence="7" id="KW-1133">Transmembrane helix</keyword>
<evidence type="ECO:0000256" key="2">
    <source>
        <dbReference type="ARBA" id="ARBA00022963"/>
    </source>
</evidence>
<dbReference type="PANTHER" id="PTHR43856:SF1">
    <property type="entry name" value="MITOCHONDRIAL CARDIOLIPIN HYDROLASE"/>
    <property type="match status" value="1"/>
</dbReference>
<dbReference type="Pfam" id="PF13091">
    <property type="entry name" value="PLDc_2"/>
    <property type="match status" value="1"/>
</dbReference>
<evidence type="ECO:0000256" key="5">
    <source>
        <dbReference type="ARBA" id="ARBA00040549"/>
    </source>
</evidence>
<evidence type="ECO:0000256" key="4">
    <source>
        <dbReference type="ARBA" id="ARBA00038012"/>
    </source>
</evidence>
<evidence type="ECO:0000256" key="1">
    <source>
        <dbReference type="ARBA" id="ARBA00022801"/>
    </source>
</evidence>
<dbReference type="SUPFAM" id="SSF56024">
    <property type="entry name" value="Phospholipase D/nuclease"/>
    <property type="match status" value="1"/>
</dbReference>
<comment type="similarity">
    <text evidence="4">Belongs to the phospholipase D family. MitoPLD/Zucchini subfamily.</text>
</comment>
<gene>
    <name evidence="10" type="primary">LOC108565418</name>
</gene>
<evidence type="ECO:0000256" key="3">
    <source>
        <dbReference type="ARBA" id="ARBA00023098"/>
    </source>
</evidence>